<protein>
    <submittedName>
        <fullName evidence="1">Lef2</fullName>
    </submittedName>
</protein>
<dbReference type="OrthoDB" id="19212at10239"/>
<reference evidence="1 2" key="2">
    <citation type="journal article" date="2005" name="Virology">
        <title>Comparison of the complete genome sequence between C1 and G4 isolates of the Helicoverpa armigera single nucleocapsid nucleopolyhedrovirus.</title>
        <authorList>
            <person name="Zhang C.X."/>
            <person name="Ma X.C."/>
            <person name="Guo Z.J."/>
        </authorList>
    </citation>
    <scope>NUCLEOTIDE SEQUENCE [LARGE SCALE GENOMIC DNA]</scope>
    <source>
        <strain evidence="1">C1</strain>
    </source>
</reference>
<dbReference type="Pfam" id="PF03041">
    <property type="entry name" value="Baculo_LEF-2"/>
    <property type="match status" value="1"/>
</dbReference>
<dbReference type="InterPro" id="IPR004283">
    <property type="entry name" value="Lef-2"/>
</dbReference>
<proteinExistence type="predicted"/>
<dbReference type="RefSeq" id="NP_203673.1">
    <property type="nucleotide sequence ID" value="NC_003094.2"/>
</dbReference>
<dbReference type="KEGG" id="vg:922050"/>
<reference evidence="1 2" key="1">
    <citation type="journal article" date="2001" name="Acta Biochim. Biophys. Sin.">
        <title>Genome Structure and the p10 Gene of the Helicoverpa armigera Nucleopolyhedrovirus.</title>
        <authorList>
            <person name="Zhang C.X."/>
            <person name="Wu J.C."/>
        </authorList>
    </citation>
    <scope>NUCLEOTIDE SEQUENCE [LARGE SCALE GENOMIC DNA]</scope>
    <source>
        <strain evidence="1">C1</strain>
    </source>
</reference>
<dbReference type="GO" id="GO:0019083">
    <property type="term" value="P:viral transcription"/>
    <property type="evidence" value="ECO:0007669"/>
    <property type="project" value="InterPro"/>
</dbReference>
<dbReference type="EMBL" id="AF303045">
    <property type="protein sequence ID" value="AAK96360.1"/>
    <property type="molecule type" value="Genomic_DNA"/>
</dbReference>
<evidence type="ECO:0000313" key="2">
    <source>
        <dbReference type="Proteomes" id="UP000202587"/>
    </source>
</evidence>
<name>Q91BU4_9ABAC</name>
<accession>Q91BU4</accession>
<organism evidence="1 2">
    <name type="scientific">Helicoverpa armigera nucleopolyhedrovirus</name>
    <dbReference type="NCBI Taxonomy" id="51313"/>
    <lineage>
        <taxon>Viruses</taxon>
        <taxon>Viruses incertae sedis</taxon>
        <taxon>Naldaviricetes</taxon>
        <taxon>Lefavirales</taxon>
        <taxon>Baculoviridae</taxon>
        <taxon>Alphabaculovirus</taxon>
        <taxon>Alphabaculovirus helarmigerae</taxon>
    </lineage>
</organism>
<sequence>MDSTIALTTMTSPTSFATITTTTTTTTPSNDTIVPRQLLWNPSICKSKIDKKAVYLVRFEDFELNLSPYTQFEQNGLLVRVYGTQLYHLLDNKTNNATTVYDRKPAIAKNGMHKSLRNVCFVNTQYKRQHIINTLRKALKLPACIELILNDILVRPRNGRFRKRFVFNCYISNLLTCTKCNKQCIERAMIALYQNDEKCVREFQSIFNIKTYKPPNCDKMAQKDKLCHRSLSCKGSNPICNF</sequence>
<dbReference type="Proteomes" id="UP000202587">
    <property type="component" value="Segment"/>
</dbReference>
<evidence type="ECO:0000313" key="1">
    <source>
        <dbReference type="EMBL" id="AAK96360.1"/>
    </source>
</evidence>
<dbReference type="GeneID" id="922050"/>